<keyword evidence="7 8" id="KW-0472">Membrane</keyword>
<name>A0A0B8P0J5_9VIBR</name>
<evidence type="ECO:0000313" key="10">
    <source>
        <dbReference type="Proteomes" id="UP000031670"/>
    </source>
</evidence>
<reference evidence="9 10" key="2">
    <citation type="submission" date="2015-01" db="EMBL/GenBank/DDBJ databases">
        <authorList>
            <consortium name="NBRP consortium"/>
            <person name="Sawabe T."/>
            <person name="Meirelles P."/>
            <person name="Feng G."/>
            <person name="Sayaka M."/>
            <person name="Hattori M."/>
            <person name="Ohkuma M."/>
        </authorList>
    </citation>
    <scope>NUCLEOTIDE SEQUENCE [LARGE SCALE GENOMIC DNA]</scope>
    <source>
        <strain evidence="9 10">JCM19232</strain>
    </source>
</reference>
<feature type="transmembrane region" description="Helical" evidence="8">
    <location>
        <begin position="144"/>
        <end position="164"/>
    </location>
</feature>
<dbReference type="SUPFAM" id="SSF81345">
    <property type="entry name" value="ABC transporter involved in vitamin B12 uptake, BtuC"/>
    <property type="match status" value="1"/>
</dbReference>
<accession>A0A0B8P0J5</accession>
<dbReference type="GO" id="GO:0033214">
    <property type="term" value="P:siderophore-iron import into cell"/>
    <property type="evidence" value="ECO:0007669"/>
    <property type="project" value="TreeGrafter"/>
</dbReference>
<dbReference type="EMBL" id="BBSA01000001">
    <property type="protein sequence ID" value="GAM60310.1"/>
    <property type="molecule type" value="Genomic_DNA"/>
</dbReference>
<dbReference type="Pfam" id="PF01032">
    <property type="entry name" value="FecCD"/>
    <property type="match status" value="1"/>
</dbReference>
<evidence type="ECO:0000256" key="2">
    <source>
        <dbReference type="ARBA" id="ARBA00007935"/>
    </source>
</evidence>
<feature type="transmembrane region" description="Helical" evidence="8">
    <location>
        <begin position="265"/>
        <end position="288"/>
    </location>
</feature>
<dbReference type="Gene3D" id="1.10.3470.10">
    <property type="entry name" value="ABC transporter involved in vitamin B12 uptake, BtuC"/>
    <property type="match status" value="1"/>
</dbReference>
<keyword evidence="4" id="KW-1003">Cell membrane</keyword>
<evidence type="ECO:0000256" key="4">
    <source>
        <dbReference type="ARBA" id="ARBA00022475"/>
    </source>
</evidence>
<dbReference type="GO" id="GO:0022857">
    <property type="term" value="F:transmembrane transporter activity"/>
    <property type="evidence" value="ECO:0007669"/>
    <property type="project" value="InterPro"/>
</dbReference>
<comment type="subcellular location">
    <subcellularLocation>
        <location evidence="1">Cell membrane</location>
        <topology evidence="1">Multi-pass membrane protein</topology>
    </subcellularLocation>
</comment>
<comment type="similarity">
    <text evidence="2">Belongs to the binding-protein-dependent transport system permease family. FecCD subfamily.</text>
</comment>
<keyword evidence="3" id="KW-0813">Transport</keyword>
<protein>
    <submittedName>
        <fullName evidence="9">Ferrichrome transport system permease protein fhuB</fullName>
    </submittedName>
</protein>
<evidence type="ECO:0000256" key="1">
    <source>
        <dbReference type="ARBA" id="ARBA00004651"/>
    </source>
</evidence>
<dbReference type="CDD" id="cd06550">
    <property type="entry name" value="TM_ABC_iron-siderophores_like"/>
    <property type="match status" value="1"/>
</dbReference>
<evidence type="ECO:0000256" key="7">
    <source>
        <dbReference type="ARBA" id="ARBA00023136"/>
    </source>
</evidence>
<dbReference type="InterPro" id="IPR000522">
    <property type="entry name" value="ABC_transptr_permease_BtuC"/>
</dbReference>
<dbReference type="AlphaFoldDB" id="A0A0B8P0J5"/>
<reference evidence="9 10" key="1">
    <citation type="submission" date="2015-01" db="EMBL/GenBank/DDBJ databases">
        <title>Vibrio sp. C5 JCM 19232 whole genome shotgun sequence.</title>
        <authorList>
            <person name="Sawabe T."/>
            <person name="Meirelles P."/>
            <person name="Feng G."/>
            <person name="Sayaka M."/>
            <person name="Hattori M."/>
            <person name="Ohkuma M."/>
        </authorList>
    </citation>
    <scope>NUCLEOTIDE SEQUENCE [LARGE SCALE GENOMIC DNA]</scope>
    <source>
        <strain evidence="9 10">JCM19232</strain>
    </source>
</reference>
<feature type="transmembrane region" description="Helical" evidence="8">
    <location>
        <begin position="295"/>
        <end position="316"/>
    </location>
</feature>
<dbReference type="InterPro" id="IPR037294">
    <property type="entry name" value="ABC_BtuC-like"/>
</dbReference>
<sequence>MSLSKKNLSLMLLSSVTLIVVIYLSFSVGIYQFSFSDVGSFILNEQQTSQYLVFWELRLPRTLIALFGGAALAIAGHIMQSVLKNPLASPNLTGVMSGAAFAVLTSTMFVLPLSSLFWGIAGGLIGGVITLSISWKNGITPSRLALAGVSVSAFCQAAITYILLSDRVDSEALFFWLTGSNAGANWDAFWPLLFTTVPMFALLIVSYRQRSYLELDDEVARGLGIPINSYRLLFGYISVILTAASVGAFGPVGFIGLVAPHLARMLGLGLVGSAAIGASLVITADLLARTLLMPLELPIGVLTAMIGAPWFLYLILGKLRMAR</sequence>
<feature type="transmembrane region" description="Helical" evidence="8">
    <location>
        <begin position="91"/>
        <end position="110"/>
    </location>
</feature>
<feature type="transmembrane region" description="Helical" evidence="8">
    <location>
        <begin position="116"/>
        <end position="135"/>
    </location>
</feature>
<dbReference type="PANTHER" id="PTHR30472">
    <property type="entry name" value="FERRIC ENTEROBACTIN TRANSPORT SYSTEM PERMEASE PROTEIN"/>
    <property type="match status" value="1"/>
</dbReference>
<dbReference type="FunFam" id="1.10.3470.10:FF:000001">
    <property type="entry name" value="Vitamin B12 ABC transporter permease BtuC"/>
    <property type="match status" value="1"/>
</dbReference>
<evidence type="ECO:0000256" key="3">
    <source>
        <dbReference type="ARBA" id="ARBA00022448"/>
    </source>
</evidence>
<organism evidence="9 10">
    <name type="scientific">Vibrio ishigakensis</name>
    <dbReference type="NCBI Taxonomy" id="1481914"/>
    <lineage>
        <taxon>Bacteria</taxon>
        <taxon>Pseudomonadati</taxon>
        <taxon>Pseudomonadota</taxon>
        <taxon>Gammaproteobacteria</taxon>
        <taxon>Vibrionales</taxon>
        <taxon>Vibrionaceae</taxon>
        <taxon>Vibrio</taxon>
    </lineage>
</organism>
<gene>
    <name evidence="9" type="ORF">JCM19232_643</name>
</gene>
<comment type="caution">
    <text evidence="9">The sequence shown here is derived from an EMBL/GenBank/DDBJ whole genome shotgun (WGS) entry which is preliminary data.</text>
</comment>
<keyword evidence="5 8" id="KW-0812">Transmembrane</keyword>
<proteinExistence type="inferred from homology"/>
<feature type="transmembrane region" description="Helical" evidence="8">
    <location>
        <begin position="184"/>
        <end position="205"/>
    </location>
</feature>
<evidence type="ECO:0000256" key="5">
    <source>
        <dbReference type="ARBA" id="ARBA00022692"/>
    </source>
</evidence>
<dbReference type="PANTHER" id="PTHR30472:SF25">
    <property type="entry name" value="ABC TRANSPORTER PERMEASE PROTEIN MJ0876-RELATED"/>
    <property type="match status" value="1"/>
</dbReference>
<evidence type="ECO:0000313" key="9">
    <source>
        <dbReference type="EMBL" id="GAM60310.1"/>
    </source>
</evidence>
<feature type="transmembrane region" description="Helical" evidence="8">
    <location>
        <begin position="233"/>
        <end position="259"/>
    </location>
</feature>
<feature type="transmembrane region" description="Helical" evidence="8">
    <location>
        <begin position="59"/>
        <end position="79"/>
    </location>
</feature>
<dbReference type="Proteomes" id="UP000031670">
    <property type="component" value="Unassembled WGS sequence"/>
</dbReference>
<feature type="transmembrane region" description="Helical" evidence="8">
    <location>
        <begin position="12"/>
        <end position="33"/>
    </location>
</feature>
<evidence type="ECO:0000256" key="8">
    <source>
        <dbReference type="SAM" id="Phobius"/>
    </source>
</evidence>
<keyword evidence="6 8" id="KW-1133">Transmembrane helix</keyword>
<evidence type="ECO:0000256" key="6">
    <source>
        <dbReference type="ARBA" id="ARBA00022989"/>
    </source>
</evidence>
<dbReference type="GO" id="GO:0005886">
    <property type="term" value="C:plasma membrane"/>
    <property type="evidence" value="ECO:0007669"/>
    <property type="project" value="UniProtKB-SubCell"/>
</dbReference>